<dbReference type="EMBL" id="CP016634">
    <property type="protein sequence ID" value="ANY87076.1"/>
    <property type="molecule type" value="Genomic_DNA"/>
</dbReference>
<evidence type="ECO:0000313" key="2">
    <source>
        <dbReference type="EMBL" id="ANY87076.1"/>
    </source>
</evidence>
<dbReference type="InterPro" id="IPR049503">
    <property type="entry name" value="AbiJ_NTD4"/>
</dbReference>
<reference evidence="2" key="1">
    <citation type="submission" date="2016-07" db="EMBL/GenBank/DDBJ databases">
        <title>New class B carbapenemase carried by novel plasmid in Pseudomonas putida enviromental strain in eastern Amazonia.</title>
        <authorList>
            <person name="Souza C.O."/>
            <person name="Lima K.V."/>
            <person name="Brasiliense D.M."/>
            <person name="Perez-Chaparro P.J."/>
            <person name="Mamizuka E.M."/>
            <person name="Lima M.O."/>
            <person name="Lima L.N."/>
            <person name="McCulloch J.A."/>
        </authorList>
    </citation>
    <scope>NUCLEOTIDE SEQUENCE [LARGE SCALE GENOMIC DNA]</scope>
    <source>
        <strain evidence="2">IEC33019</strain>
    </source>
</reference>
<dbReference type="AlphaFoldDB" id="A0A1B2F4H5"/>
<dbReference type="RefSeq" id="WP_070094543.1">
    <property type="nucleotide sequence ID" value="NZ_CP016634.1"/>
</dbReference>
<sequence length="279" mass="31595">MRETFSRRHGFSNTEEAEITVREDAPVELRSFFVQLCYDCGLTPSTLRGIVCQALKRQPDRNNWSDFPNVDNEVEDLLQGCKWFKVYDIIERLHDYLAETRYDRDVYNHFVTELNDYFVEFGIGWKLVAGRLETRGPESFEVIVRNAKDAEHNAGHSTASKELHQAIADLSRRPQPDPTGAIQHAMASLECVARQVTGDVKANLGDILKRHNTLIPPPLDQAVARAWGYASENGRHLREGREPSYTEAELIVGLCASLSNYLIKKTLSAPQGEDSESIF</sequence>
<accession>A0A1B2F4H5</accession>
<evidence type="ECO:0000259" key="1">
    <source>
        <dbReference type="Pfam" id="PF18863"/>
    </source>
</evidence>
<organism evidence="2">
    <name type="scientific">Pseudomonas putida</name>
    <name type="common">Arthrobacter siderocapsulatus</name>
    <dbReference type="NCBI Taxonomy" id="303"/>
    <lineage>
        <taxon>Bacteria</taxon>
        <taxon>Pseudomonadati</taxon>
        <taxon>Pseudomonadota</taxon>
        <taxon>Gammaproteobacteria</taxon>
        <taxon>Pseudomonadales</taxon>
        <taxon>Pseudomonadaceae</taxon>
        <taxon>Pseudomonas</taxon>
    </lineage>
</organism>
<protein>
    <recommendedName>
        <fullName evidence="1">HEPN AbiJ-N-terminal domain-containing protein</fullName>
    </recommendedName>
</protein>
<dbReference type="Pfam" id="PF18863">
    <property type="entry name" value="AbiJ_NTD4"/>
    <property type="match status" value="1"/>
</dbReference>
<gene>
    <name evidence="2" type="ORF">IEC33019_1510</name>
</gene>
<name>A0A1B2F4H5_PSEPU</name>
<proteinExistence type="predicted"/>
<feature type="domain" description="HEPN AbiJ-N-terminal" evidence="1">
    <location>
        <begin position="4"/>
        <end position="147"/>
    </location>
</feature>